<feature type="transmembrane region" description="Helical" evidence="6">
    <location>
        <begin position="226"/>
        <end position="246"/>
    </location>
</feature>
<reference evidence="9" key="2">
    <citation type="submission" date="2025-08" db="UniProtKB">
        <authorList>
            <consortium name="Ensembl"/>
        </authorList>
    </citation>
    <scope>IDENTIFICATION</scope>
    <source>
        <strain evidence="9">Brown Norway</strain>
    </source>
</reference>
<feature type="compositionally biased region" description="Polar residues" evidence="7">
    <location>
        <begin position="744"/>
        <end position="764"/>
    </location>
</feature>
<evidence type="ECO:0000256" key="5">
    <source>
        <dbReference type="ARBA" id="ARBA00023136"/>
    </source>
</evidence>
<keyword evidence="3 6" id="KW-0812">Transmembrane</keyword>
<feature type="transmembrane region" description="Helical" evidence="6">
    <location>
        <begin position="395"/>
        <end position="415"/>
    </location>
</feature>
<evidence type="ECO:0000259" key="8">
    <source>
        <dbReference type="Pfam" id="PF07810"/>
    </source>
</evidence>
<keyword evidence="10" id="KW-1185">Reference proteome</keyword>
<evidence type="ECO:0000256" key="6">
    <source>
        <dbReference type="RuleBase" id="RU310713"/>
    </source>
</evidence>
<dbReference type="Proteomes" id="UP000002494">
    <property type="component" value="Chromosome 1"/>
</dbReference>
<feature type="transmembrane region" description="Helical" evidence="6">
    <location>
        <begin position="196"/>
        <end position="214"/>
    </location>
</feature>
<dbReference type="RGD" id="1308063">
    <property type="gene designation" value="Tmc3"/>
</dbReference>
<feature type="transmembrane region" description="Helical" evidence="6">
    <location>
        <begin position="598"/>
        <end position="618"/>
    </location>
</feature>
<feature type="compositionally biased region" description="Polar residues" evidence="7">
    <location>
        <begin position="982"/>
        <end position="994"/>
    </location>
</feature>
<evidence type="ECO:0000313" key="9">
    <source>
        <dbReference type="Ensembl" id="ENSRNOP00000108984.1"/>
    </source>
</evidence>
<feature type="transmembrane region" description="Helical" evidence="6">
    <location>
        <begin position="320"/>
        <end position="341"/>
    </location>
</feature>
<evidence type="ECO:0000313" key="10">
    <source>
        <dbReference type="Proteomes" id="UP000002494"/>
    </source>
</evidence>
<dbReference type="PANTHER" id="PTHR23302:SF35">
    <property type="entry name" value="TRANSMEMBRANE CHANNEL-LIKE PROTEIN 3"/>
    <property type="match status" value="1"/>
</dbReference>
<name>A0ABK0LDZ1_RAT</name>
<comment type="subcellular location">
    <subcellularLocation>
        <location evidence="1 6">Membrane</location>
        <topology evidence="1 6">Multi-pass membrane protein</topology>
    </subcellularLocation>
</comment>
<dbReference type="PANTHER" id="PTHR23302">
    <property type="entry name" value="TRANSMEMBRANE CHANNEL-RELATED"/>
    <property type="match status" value="1"/>
</dbReference>
<reference evidence="9" key="3">
    <citation type="submission" date="2025-09" db="UniProtKB">
        <authorList>
            <consortium name="Ensembl"/>
        </authorList>
    </citation>
    <scope>IDENTIFICATION</scope>
    <source>
        <strain evidence="9">Brown Norway</strain>
    </source>
</reference>
<evidence type="ECO:0000256" key="1">
    <source>
        <dbReference type="ARBA" id="ARBA00004141"/>
    </source>
</evidence>
<feature type="transmembrane region" description="Helical" evidence="6">
    <location>
        <begin position="138"/>
        <end position="165"/>
    </location>
</feature>
<accession>A0ABK0LDZ1</accession>
<evidence type="ECO:0000256" key="7">
    <source>
        <dbReference type="SAM" id="MobiDB-lite"/>
    </source>
</evidence>
<feature type="transmembrane region" description="Helical" evidence="6">
    <location>
        <begin position="427"/>
        <end position="447"/>
    </location>
</feature>
<keyword evidence="5 6" id="KW-0472">Membrane</keyword>
<sequence>MKTSKASQRYRSIRRNASQCYLYQDSLLLGNFDDSFNADEAGDSSDPEQIFQNIQFQKDLMANIRCRPWTMGQKLRALRRAKEIVLKFEGRLTRTRGYQAAGAELWRKFARLACNFVVIFIPWEMRIKKIESHFGSGVASYFIFLRWLFGINIVLTVMTGAFVVLPELIAGQPFGSTASKTIPQEQVMSAQDLDTVWSLGGYLQYSVLFYGYYGRERRIGRAGYRLPLAYFLVGMAVFAYSFIILLKKMAKNSRTSLASASNENYTFCWRVFCAWDYLIGNPEAAESKTAAILNSIREAILEEQEKKKNKNMAVTVCLRIIANILVLLSLAGSIYLIYFVVDRSQKLEQSKKELTLWEKNEVGVVVSLVTMLAPSAFDLIAALEMYHPRTTLRFQLARVLVLYLGNLYSLIIALLDKVNSMNIEEMLKLSVIDMLFTVASILLIDFFRGLFVRYLSDYWCWDLESKFPEYGEFKIAENVLHLVYNQGMIWMGAFFSPCLPAFNVLKLIGLMYLRSWAVLTCNVPHQQVFRASRSNNFYLAMLLFMLFLCMLPTVFAIVHYKPSLNCGPFSGQEKIYDIVSETIENDFPTWFHVVVGHISSPVVILPAVLLLFMLIYYLQSIARSLKLSSQQLRMQIQNARSEDKKKVAQMVEARIQTHEESSKRLLKDSDLISQLSSAYLATSHNNGNMLNFDSLSSKSLRMETITRSLPQSPGQGSRGPCSPLPDGSRSRPEQDTNRNPHGPCSSTGNLHKNRSCSSVTQTQPLKDARSEPLSRKNFQPIRPPFCGSEVSALMTHGHGLRAPRYYVVNEHDSHKKTHSAFWPERHFKIDALGDIVELYPRNVGQYMSWVPHQPSSPQLSEEEEEILRRDLIQWSIPASSLTDLPRSSCFYTGDRSENNTRDPKYQRRVYYRSGENSFEGQLERPIFVHKKPRPRNVQYPQHPLKAKVKAKFEPSFTESDSVSAASSSDQQNSNNDQYRHVMSSQARFPRSASQLGRRKAKYRQVLPTDLNDLICSNV</sequence>
<gene>
    <name evidence="9" type="primary">Tmc3</name>
</gene>
<evidence type="ECO:0000256" key="4">
    <source>
        <dbReference type="ARBA" id="ARBA00022989"/>
    </source>
</evidence>
<dbReference type="InterPro" id="IPR012496">
    <property type="entry name" value="TMC_dom"/>
</dbReference>
<organism evidence="9 10">
    <name type="scientific">Rattus norvegicus</name>
    <name type="common">Rat</name>
    <dbReference type="NCBI Taxonomy" id="10116"/>
    <lineage>
        <taxon>Eukaryota</taxon>
        <taxon>Metazoa</taxon>
        <taxon>Chordata</taxon>
        <taxon>Craniata</taxon>
        <taxon>Vertebrata</taxon>
        <taxon>Euteleostomi</taxon>
        <taxon>Mammalia</taxon>
        <taxon>Eutheria</taxon>
        <taxon>Euarchontoglires</taxon>
        <taxon>Glires</taxon>
        <taxon>Rodentia</taxon>
        <taxon>Myomorpha</taxon>
        <taxon>Muroidea</taxon>
        <taxon>Muridae</taxon>
        <taxon>Murinae</taxon>
        <taxon>Rattus</taxon>
    </lineage>
</organism>
<evidence type="ECO:0000256" key="3">
    <source>
        <dbReference type="ARBA" id="ARBA00022692"/>
    </source>
</evidence>
<dbReference type="Ensembl" id="ENSRNOT00000156580.1">
    <property type="protein sequence ID" value="ENSRNOP00000108984.1"/>
    <property type="gene ID" value="ENSRNOG00000025088.7"/>
</dbReference>
<feature type="region of interest" description="Disordered" evidence="7">
    <location>
        <begin position="958"/>
        <end position="1000"/>
    </location>
</feature>
<dbReference type="Pfam" id="PF07810">
    <property type="entry name" value="TMC"/>
    <property type="match status" value="1"/>
</dbReference>
<feature type="region of interest" description="Disordered" evidence="7">
    <location>
        <begin position="707"/>
        <end position="781"/>
    </location>
</feature>
<feature type="domain" description="TMC" evidence="8">
    <location>
        <begin position="424"/>
        <end position="532"/>
    </location>
</feature>
<feature type="transmembrane region" description="Helical" evidence="6">
    <location>
        <begin position="362"/>
        <end position="383"/>
    </location>
</feature>
<proteinExistence type="inferred from homology"/>
<feature type="compositionally biased region" description="Basic and acidic residues" evidence="7">
    <location>
        <begin position="728"/>
        <end position="738"/>
    </location>
</feature>
<dbReference type="InterPro" id="IPR038900">
    <property type="entry name" value="TMC"/>
</dbReference>
<dbReference type="GeneTree" id="ENSGT01050000244942"/>
<feature type="transmembrane region" description="Helical" evidence="6">
    <location>
        <begin position="487"/>
        <end position="505"/>
    </location>
</feature>
<reference evidence="9" key="1">
    <citation type="submission" date="2024-01" db="EMBL/GenBank/DDBJ databases">
        <title>GRCr8: a new rat reference genome assembly contstructed from accurate long reads and long range scaffolding.</title>
        <authorList>
            <person name="Doris P.A."/>
            <person name="Kalbfleisch T."/>
            <person name="Li K."/>
            <person name="Howe K."/>
            <person name="Wood J."/>
        </authorList>
    </citation>
    <scope>NUCLEOTIDE SEQUENCE [LARGE SCALE GENOMIC DNA]</scope>
    <source>
        <strain evidence="9">Brown Norway</strain>
    </source>
</reference>
<comment type="similarity">
    <text evidence="2 6">Belongs to the TMC family.</text>
</comment>
<protein>
    <recommendedName>
        <fullName evidence="6">Transmembrane channel-like protein</fullName>
    </recommendedName>
</protein>
<feature type="transmembrane region" description="Helical" evidence="6">
    <location>
        <begin position="537"/>
        <end position="560"/>
    </location>
</feature>
<evidence type="ECO:0000256" key="2">
    <source>
        <dbReference type="ARBA" id="ARBA00006510"/>
    </source>
</evidence>
<keyword evidence="4 6" id="KW-1133">Transmembrane helix</keyword>
<feature type="compositionally biased region" description="Low complexity" evidence="7">
    <location>
        <begin position="959"/>
        <end position="976"/>
    </location>
</feature>